<protein>
    <submittedName>
        <fullName evidence="2">N-acetyltransferase GCN5</fullName>
    </submittedName>
</protein>
<reference evidence="2 3" key="1">
    <citation type="submission" date="2021-03" db="EMBL/GenBank/DDBJ databases">
        <title>Whole genome shotgun sequence of Actinoplanes toevensis NBRC 105298.</title>
        <authorList>
            <person name="Komaki H."/>
            <person name="Tamura T."/>
        </authorList>
    </citation>
    <scope>NUCLEOTIDE SEQUENCE [LARGE SCALE GENOMIC DNA]</scope>
    <source>
        <strain evidence="2 3">NBRC 105298</strain>
    </source>
</reference>
<dbReference type="InterPro" id="IPR016181">
    <property type="entry name" value="Acyl_CoA_acyltransferase"/>
</dbReference>
<dbReference type="CDD" id="cd04301">
    <property type="entry name" value="NAT_SF"/>
    <property type="match status" value="1"/>
</dbReference>
<dbReference type="AlphaFoldDB" id="A0A919TGC4"/>
<gene>
    <name evidence="2" type="ORF">Ato02nite_056880</name>
</gene>
<evidence type="ECO:0000313" key="2">
    <source>
        <dbReference type="EMBL" id="GIM93895.1"/>
    </source>
</evidence>
<sequence>MDIRPAGPAQLADIADLFDSNSTTRGCYCMWFLLRGGAAEAGWGAGNRARFEEMVNSAGEPAGVLAYDEDGRPVGWCAVGPRRRYAKILRSPILKTARDPAEDDDVWFVPCFFVRVGHRRGGTTHELLSAAVDLARRHGATAVEGFPLAGPGPHRDDRYLGTEPLFAACGFTEVARPSARRVVMRRAV</sequence>
<dbReference type="RefSeq" id="WP_213009697.1">
    <property type="nucleotide sequence ID" value="NZ_BOQN01000072.1"/>
</dbReference>
<dbReference type="PROSITE" id="PS51186">
    <property type="entry name" value="GNAT"/>
    <property type="match status" value="1"/>
</dbReference>
<dbReference type="EMBL" id="BOQN01000072">
    <property type="protein sequence ID" value="GIM93895.1"/>
    <property type="molecule type" value="Genomic_DNA"/>
</dbReference>
<dbReference type="Proteomes" id="UP000677082">
    <property type="component" value="Unassembled WGS sequence"/>
</dbReference>
<accession>A0A919TGC4</accession>
<proteinExistence type="predicted"/>
<comment type="caution">
    <text evidence="2">The sequence shown here is derived from an EMBL/GenBank/DDBJ whole genome shotgun (WGS) entry which is preliminary data.</text>
</comment>
<evidence type="ECO:0000313" key="3">
    <source>
        <dbReference type="Proteomes" id="UP000677082"/>
    </source>
</evidence>
<keyword evidence="3" id="KW-1185">Reference proteome</keyword>
<name>A0A919TGC4_9ACTN</name>
<dbReference type="SUPFAM" id="SSF55729">
    <property type="entry name" value="Acyl-CoA N-acyltransferases (Nat)"/>
    <property type="match status" value="1"/>
</dbReference>
<dbReference type="Pfam" id="PF00583">
    <property type="entry name" value="Acetyltransf_1"/>
    <property type="match status" value="1"/>
</dbReference>
<dbReference type="InterPro" id="IPR000182">
    <property type="entry name" value="GNAT_dom"/>
</dbReference>
<dbReference type="Gene3D" id="3.40.630.30">
    <property type="match status" value="1"/>
</dbReference>
<evidence type="ECO:0000259" key="1">
    <source>
        <dbReference type="PROSITE" id="PS51186"/>
    </source>
</evidence>
<feature type="domain" description="N-acetyltransferase" evidence="1">
    <location>
        <begin position="1"/>
        <end position="188"/>
    </location>
</feature>
<dbReference type="GO" id="GO:0016747">
    <property type="term" value="F:acyltransferase activity, transferring groups other than amino-acyl groups"/>
    <property type="evidence" value="ECO:0007669"/>
    <property type="project" value="InterPro"/>
</dbReference>
<organism evidence="2 3">
    <name type="scientific">Paractinoplanes toevensis</name>
    <dbReference type="NCBI Taxonomy" id="571911"/>
    <lineage>
        <taxon>Bacteria</taxon>
        <taxon>Bacillati</taxon>
        <taxon>Actinomycetota</taxon>
        <taxon>Actinomycetes</taxon>
        <taxon>Micromonosporales</taxon>
        <taxon>Micromonosporaceae</taxon>
        <taxon>Paractinoplanes</taxon>
    </lineage>
</organism>